<dbReference type="RefSeq" id="WP_343036517.1">
    <property type="nucleotide sequence ID" value="NZ_BAAAML010000011.1"/>
</dbReference>
<dbReference type="Proteomes" id="UP000757540">
    <property type="component" value="Unassembled WGS sequence"/>
</dbReference>
<dbReference type="SMART" id="SM00382">
    <property type="entry name" value="AAA"/>
    <property type="match status" value="1"/>
</dbReference>
<reference evidence="11 12" key="1">
    <citation type="submission" date="2020-05" db="EMBL/GenBank/DDBJ databases">
        <title>Genomic Encyclopedia of Type Strains, Phase III (KMG-III): the genomes of soil and plant-associated and newly described type strains.</title>
        <authorList>
            <person name="Whitman W."/>
        </authorList>
    </citation>
    <scope>NUCLEOTIDE SEQUENCE [LARGE SCALE GENOMIC DNA]</scope>
    <source>
        <strain evidence="11 12">KCTC 19046</strain>
    </source>
</reference>
<comment type="subcellular location">
    <subcellularLocation>
        <location evidence="1">Cell membrane</location>
        <topology evidence="1">Peripheral membrane protein</topology>
    </subcellularLocation>
</comment>
<keyword evidence="12" id="KW-1185">Reference proteome</keyword>
<keyword evidence="4" id="KW-0410">Iron transport</keyword>
<keyword evidence="8" id="KW-0406">Ion transport</keyword>
<name>A0ABX2A8H0_9MICO</name>
<keyword evidence="3" id="KW-1003">Cell membrane</keyword>
<dbReference type="InterPro" id="IPR051535">
    <property type="entry name" value="Siderophore_ABC-ATPase"/>
</dbReference>
<keyword evidence="2" id="KW-0813">Transport</keyword>
<evidence type="ECO:0000313" key="12">
    <source>
        <dbReference type="Proteomes" id="UP000757540"/>
    </source>
</evidence>
<dbReference type="PROSITE" id="PS00211">
    <property type="entry name" value="ABC_TRANSPORTER_1"/>
    <property type="match status" value="1"/>
</dbReference>
<dbReference type="PROSITE" id="PS50893">
    <property type="entry name" value="ABC_TRANSPORTER_2"/>
    <property type="match status" value="1"/>
</dbReference>
<evidence type="ECO:0000256" key="5">
    <source>
        <dbReference type="ARBA" id="ARBA00022741"/>
    </source>
</evidence>
<gene>
    <name evidence="11" type="ORF">HDG69_003681</name>
</gene>
<feature type="domain" description="ABC transporter" evidence="10">
    <location>
        <begin position="11"/>
        <end position="248"/>
    </location>
</feature>
<dbReference type="InterPro" id="IPR027417">
    <property type="entry name" value="P-loop_NTPase"/>
</dbReference>
<keyword evidence="7" id="KW-0408">Iron</keyword>
<protein>
    <submittedName>
        <fullName evidence="11">Iron complex transport system ATP-binding protein</fullName>
    </submittedName>
</protein>
<evidence type="ECO:0000256" key="6">
    <source>
        <dbReference type="ARBA" id="ARBA00022840"/>
    </source>
</evidence>
<dbReference type="InterPro" id="IPR003593">
    <property type="entry name" value="AAA+_ATPase"/>
</dbReference>
<evidence type="ECO:0000256" key="2">
    <source>
        <dbReference type="ARBA" id="ARBA00022448"/>
    </source>
</evidence>
<evidence type="ECO:0000256" key="4">
    <source>
        <dbReference type="ARBA" id="ARBA00022496"/>
    </source>
</evidence>
<dbReference type="GO" id="GO:0005524">
    <property type="term" value="F:ATP binding"/>
    <property type="evidence" value="ECO:0007669"/>
    <property type="project" value="UniProtKB-KW"/>
</dbReference>
<dbReference type="PANTHER" id="PTHR42771:SF2">
    <property type="entry name" value="IRON(3+)-HYDROXAMATE IMPORT ATP-BINDING PROTEIN FHUC"/>
    <property type="match status" value="1"/>
</dbReference>
<evidence type="ECO:0000256" key="3">
    <source>
        <dbReference type="ARBA" id="ARBA00022475"/>
    </source>
</evidence>
<proteinExistence type="predicted"/>
<dbReference type="PANTHER" id="PTHR42771">
    <property type="entry name" value="IRON(3+)-HYDROXAMATE IMPORT ATP-BINDING PROTEIN FHUC"/>
    <property type="match status" value="1"/>
</dbReference>
<comment type="caution">
    <text evidence="11">The sequence shown here is derived from an EMBL/GenBank/DDBJ whole genome shotgun (WGS) entry which is preliminary data.</text>
</comment>
<dbReference type="InterPro" id="IPR017871">
    <property type="entry name" value="ABC_transporter-like_CS"/>
</dbReference>
<evidence type="ECO:0000256" key="1">
    <source>
        <dbReference type="ARBA" id="ARBA00004202"/>
    </source>
</evidence>
<evidence type="ECO:0000259" key="10">
    <source>
        <dbReference type="PROSITE" id="PS50893"/>
    </source>
</evidence>
<evidence type="ECO:0000256" key="9">
    <source>
        <dbReference type="ARBA" id="ARBA00023136"/>
    </source>
</evidence>
<evidence type="ECO:0000256" key="7">
    <source>
        <dbReference type="ARBA" id="ARBA00023004"/>
    </source>
</evidence>
<keyword evidence="9" id="KW-0472">Membrane</keyword>
<dbReference type="Gene3D" id="3.40.50.300">
    <property type="entry name" value="P-loop containing nucleotide triphosphate hydrolases"/>
    <property type="match status" value="1"/>
</dbReference>
<dbReference type="CDD" id="cd03214">
    <property type="entry name" value="ABC_Iron-Siderophores_B12_Hemin"/>
    <property type="match status" value="1"/>
</dbReference>
<sequence length="278" mass="30297">MSAPNEPGPWLHAADVSITYGGDDVVREAEIVLSPGRVTALVGPNGSGKSTLLRGIARLQRLRTGTVTLRDGRPAGDLDARSFAREVAMLSQSRPTPVGVTVRDAVEFGRHPHRSRWRGHDPQGAERVEHALRLTRLTDRASDMIDELSGGQLQRVWIASALAQDTDVLLLDEPTNHLDLRYQVEVLELVRELADDHGIAVGAVLHDLNQAAALADRVVVLSRGRVVADGPPARAMRSELLSEVFEIDVVVDHGTEDDVPRVHVPRQLLRRRAATANA</sequence>
<dbReference type="Pfam" id="PF00005">
    <property type="entry name" value="ABC_tran"/>
    <property type="match status" value="1"/>
</dbReference>
<dbReference type="SUPFAM" id="SSF52540">
    <property type="entry name" value="P-loop containing nucleoside triphosphate hydrolases"/>
    <property type="match status" value="1"/>
</dbReference>
<organism evidence="11 12">
    <name type="scientific">Isoptericola halotolerans</name>
    <dbReference type="NCBI Taxonomy" id="300560"/>
    <lineage>
        <taxon>Bacteria</taxon>
        <taxon>Bacillati</taxon>
        <taxon>Actinomycetota</taxon>
        <taxon>Actinomycetes</taxon>
        <taxon>Micrococcales</taxon>
        <taxon>Promicromonosporaceae</taxon>
        <taxon>Isoptericola</taxon>
    </lineage>
</organism>
<keyword evidence="6 11" id="KW-0067">ATP-binding</keyword>
<evidence type="ECO:0000313" key="11">
    <source>
        <dbReference type="EMBL" id="NOV99079.1"/>
    </source>
</evidence>
<dbReference type="EMBL" id="JABEZU010000005">
    <property type="protein sequence ID" value="NOV99079.1"/>
    <property type="molecule type" value="Genomic_DNA"/>
</dbReference>
<keyword evidence="5" id="KW-0547">Nucleotide-binding</keyword>
<evidence type="ECO:0000256" key="8">
    <source>
        <dbReference type="ARBA" id="ARBA00023065"/>
    </source>
</evidence>
<dbReference type="InterPro" id="IPR003439">
    <property type="entry name" value="ABC_transporter-like_ATP-bd"/>
</dbReference>
<accession>A0ABX2A8H0</accession>